<evidence type="ECO:0000313" key="8">
    <source>
        <dbReference type="EMBL" id="RSL33632.1"/>
    </source>
</evidence>
<dbReference type="EMBL" id="RBVX01000007">
    <property type="protein sequence ID" value="RSL33632.1"/>
    <property type="molecule type" value="Genomic_DNA"/>
</dbReference>
<evidence type="ECO:0000256" key="6">
    <source>
        <dbReference type="RuleBase" id="RU361259"/>
    </source>
</evidence>
<dbReference type="PANTHER" id="PTHR43197">
    <property type="entry name" value="UTP--GLUCOSE-1-PHOSPHATE URIDYLYLTRANSFERASE"/>
    <property type="match status" value="1"/>
</dbReference>
<dbReference type="EC" id="2.7.7.9" evidence="2 6"/>
<dbReference type="SUPFAM" id="SSF53448">
    <property type="entry name" value="Nucleotide-diphospho-sugar transferases"/>
    <property type="match status" value="1"/>
</dbReference>
<evidence type="ECO:0000313" key="9">
    <source>
        <dbReference type="Proteomes" id="UP000275076"/>
    </source>
</evidence>
<name>A0A3R9WU76_9BACI</name>
<comment type="similarity">
    <text evidence="1 6">Belongs to the UDPGP type 2 family.</text>
</comment>
<organism evidence="8 9">
    <name type="scientific">Salibacterium salarium</name>
    <dbReference type="NCBI Taxonomy" id="284579"/>
    <lineage>
        <taxon>Bacteria</taxon>
        <taxon>Bacillati</taxon>
        <taxon>Bacillota</taxon>
        <taxon>Bacilli</taxon>
        <taxon>Bacillales</taxon>
        <taxon>Bacillaceae</taxon>
    </lineage>
</organism>
<gene>
    <name evidence="8" type="primary">galU</name>
    <name evidence="8" type="ORF">D7Z54_10000</name>
</gene>
<evidence type="ECO:0000256" key="5">
    <source>
        <dbReference type="ARBA" id="ARBA00048128"/>
    </source>
</evidence>
<keyword evidence="9" id="KW-1185">Reference proteome</keyword>
<dbReference type="InterPro" id="IPR005771">
    <property type="entry name" value="GalU_uridylyltTrfase_bac/arc"/>
</dbReference>
<dbReference type="InterPro" id="IPR029044">
    <property type="entry name" value="Nucleotide-diphossugar_trans"/>
</dbReference>
<dbReference type="Pfam" id="PF00483">
    <property type="entry name" value="NTP_transferase"/>
    <property type="match status" value="1"/>
</dbReference>
<protein>
    <recommendedName>
        <fullName evidence="2 6">UTP--glucose-1-phosphate uridylyltransferase</fullName>
        <ecNumber evidence="2 6">2.7.7.9</ecNumber>
    </recommendedName>
    <alternativeName>
        <fullName evidence="6">UDP-glucose pyrophosphorylase</fullName>
    </alternativeName>
</protein>
<dbReference type="GO" id="GO:0006011">
    <property type="term" value="P:UDP-alpha-D-glucose metabolic process"/>
    <property type="evidence" value="ECO:0007669"/>
    <property type="project" value="InterPro"/>
</dbReference>
<proteinExistence type="inferred from homology"/>
<evidence type="ECO:0000256" key="4">
    <source>
        <dbReference type="ARBA" id="ARBA00022695"/>
    </source>
</evidence>
<reference evidence="8 9" key="1">
    <citation type="submission" date="2018-10" db="EMBL/GenBank/DDBJ databases">
        <title>Draft genome sequence of Bacillus salarius IM0101, isolated from a hypersaline soil in Inner Mongolia, China.</title>
        <authorList>
            <person name="Yamprayoonswat W."/>
            <person name="Boonvisut S."/>
            <person name="Jumpathong W."/>
            <person name="Sittihan S."/>
            <person name="Ruangsuj P."/>
            <person name="Wanthongcharoen S."/>
            <person name="Thongpramul N."/>
            <person name="Pimmason S."/>
            <person name="Yu B."/>
            <person name="Yasawong M."/>
        </authorList>
    </citation>
    <scope>NUCLEOTIDE SEQUENCE [LARGE SCALE GENOMIC DNA]</scope>
    <source>
        <strain evidence="8 9">IM0101</strain>
    </source>
</reference>
<dbReference type="CDD" id="cd02541">
    <property type="entry name" value="UGPase_prokaryotic"/>
    <property type="match status" value="1"/>
</dbReference>
<accession>A0A3R9WU76</accession>
<evidence type="ECO:0000256" key="2">
    <source>
        <dbReference type="ARBA" id="ARBA00012415"/>
    </source>
</evidence>
<comment type="caution">
    <text evidence="8">The sequence shown here is derived from an EMBL/GenBank/DDBJ whole genome shotgun (WGS) entry which is preliminary data.</text>
</comment>
<evidence type="ECO:0000256" key="3">
    <source>
        <dbReference type="ARBA" id="ARBA00022679"/>
    </source>
</evidence>
<dbReference type="OrthoDB" id="9803871at2"/>
<dbReference type="RefSeq" id="WP_125555689.1">
    <property type="nucleotide sequence ID" value="NZ_RBVX01000007.1"/>
</dbReference>
<evidence type="ECO:0000256" key="1">
    <source>
        <dbReference type="ARBA" id="ARBA00006890"/>
    </source>
</evidence>
<dbReference type="AlphaFoldDB" id="A0A3R9WU76"/>
<feature type="domain" description="Nucleotidyl transferase" evidence="7">
    <location>
        <begin position="5"/>
        <end position="268"/>
    </location>
</feature>
<dbReference type="InterPro" id="IPR005835">
    <property type="entry name" value="NTP_transferase_dom"/>
</dbReference>
<comment type="catalytic activity">
    <reaction evidence="5 6">
        <text>alpha-D-glucose 1-phosphate + UTP + H(+) = UDP-alpha-D-glucose + diphosphate</text>
        <dbReference type="Rhea" id="RHEA:19889"/>
        <dbReference type="ChEBI" id="CHEBI:15378"/>
        <dbReference type="ChEBI" id="CHEBI:33019"/>
        <dbReference type="ChEBI" id="CHEBI:46398"/>
        <dbReference type="ChEBI" id="CHEBI:58601"/>
        <dbReference type="ChEBI" id="CHEBI:58885"/>
        <dbReference type="EC" id="2.7.7.9"/>
    </reaction>
</comment>
<dbReference type="Gene3D" id="3.90.550.10">
    <property type="entry name" value="Spore Coat Polysaccharide Biosynthesis Protein SpsA, Chain A"/>
    <property type="match status" value="1"/>
</dbReference>
<dbReference type="Proteomes" id="UP000275076">
    <property type="component" value="Unassembled WGS sequence"/>
</dbReference>
<keyword evidence="4 6" id="KW-0548">Nucleotidyltransferase</keyword>
<sequence length="294" mass="32740">MKVRKAIIPAAGLGTRFLPATKAQPKEMLPIVDKPTIQYIVEEAIESGIEDIIIVSGRGKRAIEDHFDKSYELEETLAQKEKWSQLEEVQSISNMANIHYIRQKEPKGLGHAIACASRFVGDEPFAVLLGDDIVKSEKPCLKQLIETYDKYQSSVIGVQQVPDDDVSKYGIVAPKGEEEMETGVLNLEDLKEKPSLEEAPSNYAIMGRYVLRPEIFEILHGLAPGSGNEIQLTDAIKQLNQAQSVLAYQFGGVRYDVGDKFGFVKATLDFALGRDDLKEPLEAYLQQTLAEREN</sequence>
<evidence type="ECO:0000259" key="7">
    <source>
        <dbReference type="Pfam" id="PF00483"/>
    </source>
</evidence>
<dbReference type="NCBIfam" id="TIGR01099">
    <property type="entry name" value="galU"/>
    <property type="match status" value="1"/>
</dbReference>
<dbReference type="GO" id="GO:0003983">
    <property type="term" value="F:UTP:glucose-1-phosphate uridylyltransferase activity"/>
    <property type="evidence" value="ECO:0007669"/>
    <property type="project" value="UniProtKB-EC"/>
</dbReference>
<keyword evidence="3 6" id="KW-0808">Transferase</keyword>
<dbReference type="PANTHER" id="PTHR43197:SF1">
    <property type="entry name" value="UTP--GLUCOSE-1-PHOSPHATE URIDYLYLTRANSFERASE"/>
    <property type="match status" value="1"/>
</dbReference>